<dbReference type="AlphaFoldDB" id="A0A5R9IBV2"/>
<evidence type="ECO:0000313" key="2">
    <source>
        <dbReference type="Proteomes" id="UP000307790"/>
    </source>
</evidence>
<dbReference type="RefSeq" id="WP_138321330.1">
    <property type="nucleotide sequence ID" value="NZ_VCBC01000019.1"/>
</dbReference>
<protein>
    <recommendedName>
        <fullName evidence="3">DUF1795 domain-containing protein</fullName>
    </recommendedName>
</protein>
<evidence type="ECO:0008006" key="3">
    <source>
        <dbReference type="Google" id="ProtNLM"/>
    </source>
</evidence>
<reference evidence="1 2" key="1">
    <citation type="submission" date="2019-05" db="EMBL/GenBank/DDBJ databases">
        <title>Genome sequences of Thalassotalea litorea 1K03283.</title>
        <authorList>
            <person name="Zhang D."/>
        </authorList>
    </citation>
    <scope>NUCLEOTIDE SEQUENCE [LARGE SCALE GENOMIC DNA]</scope>
    <source>
        <strain evidence="1 2">MCCC 1K03283</strain>
    </source>
</reference>
<accession>A0A5R9IBV2</accession>
<proteinExistence type="predicted"/>
<evidence type="ECO:0000313" key="1">
    <source>
        <dbReference type="EMBL" id="TLU61085.1"/>
    </source>
</evidence>
<comment type="caution">
    <text evidence="1">The sequence shown here is derived from an EMBL/GenBank/DDBJ whole genome shotgun (WGS) entry which is preliminary data.</text>
</comment>
<keyword evidence="2" id="KW-1185">Reference proteome</keyword>
<gene>
    <name evidence="1" type="ORF">FE810_15545</name>
</gene>
<sequence>MKKFNKNKISFEYPESWNIADEEWDDDISALTFEDGEGIFMIDIYHSTNGPELENYAIKHYQCFKQELPFLSKVISGPTYERIDSGIMLEFTTKTYLILKSDYLNPVFKVQCENSVSYISGQFEKRDGLNKVDHLRKVVGSYSAA</sequence>
<organism evidence="1 2">
    <name type="scientific">Thalassotalea litorea</name>
    <dbReference type="NCBI Taxonomy" id="2020715"/>
    <lineage>
        <taxon>Bacteria</taxon>
        <taxon>Pseudomonadati</taxon>
        <taxon>Pseudomonadota</taxon>
        <taxon>Gammaproteobacteria</taxon>
        <taxon>Alteromonadales</taxon>
        <taxon>Colwelliaceae</taxon>
        <taxon>Thalassotalea</taxon>
    </lineage>
</organism>
<dbReference type="Proteomes" id="UP000307790">
    <property type="component" value="Unassembled WGS sequence"/>
</dbReference>
<name>A0A5R9IBV2_9GAMM</name>
<dbReference type="OrthoDB" id="6400891at2"/>
<dbReference type="EMBL" id="VCBC01000019">
    <property type="protein sequence ID" value="TLU61085.1"/>
    <property type="molecule type" value="Genomic_DNA"/>
</dbReference>